<dbReference type="RefSeq" id="WP_167808025.1">
    <property type="nucleotide sequence ID" value="NZ_JAAVMB010000017.1"/>
</dbReference>
<dbReference type="EMBL" id="JAAVMB010000017">
    <property type="protein sequence ID" value="NKC68971.1"/>
    <property type="molecule type" value="Genomic_DNA"/>
</dbReference>
<organism evidence="2 3">
    <name type="scientific">Vagococcus fluvialis</name>
    <dbReference type="NCBI Taxonomy" id="2738"/>
    <lineage>
        <taxon>Bacteria</taxon>
        <taxon>Bacillati</taxon>
        <taxon>Bacillota</taxon>
        <taxon>Bacilli</taxon>
        <taxon>Lactobacillales</taxon>
        <taxon>Enterococcaceae</taxon>
        <taxon>Vagococcus</taxon>
    </lineage>
</organism>
<comment type="caution">
    <text evidence="2">The sequence shown here is derived from an EMBL/GenBank/DDBJ whole genome shotgun (WGS) entry which is preliminary data.</text>
</comment>
<reference evidence="2 3" key="1">
    <citation type="submission" date="2020-03" db="EMBL/GenBank/DDBJ databases">
        <title>Bacterial samples isolated from urine from healthy bovine heifers (Gyr breed).</title>
        <authorList>
            <person name="Giannattasio-Ferraz S."/>
            <person name="Maskeri L."/>
            <person name="Penido A."/>
            <person name="Barbosa-Stancioli E.F."/>
            <person name="Putonti C."/>
        </authorList>
    </citation>
    <scope>NUCLEOTIDE SEQUENCE [LARGE SCALE GENOMIC DNA]</scope>
    <source>
        <strain evidence="2 3">UFMG-H7</strain>
    </source>
</reference>
<gene>
    <name evidence="2" type="ORF">HED35_12815</name>
</gene>
<dbReference type="AlphaFoldDB" id="A0A7X6DAT3"/>
<name>A0A7X6DAT3_9ENTE</name>
<feature type="compositionally biased region" description="Basic and acidic residues" evidence="1">
    <location>
        <begin position="137"/>
        <end position="146"/>
    </location>
</feature>
<proteinExistence type="predicted"/>
<evidence type="ECO:0008006" key="4">
    <source>
        <dbReference type="Google" id="ProtNLM"/>
    </source>
</evidence>
<feature type="region of interest" description="Disordered" evidence="1">
    <location>
        <begin position="123"/>
        <end position="169"/>
    </location>
</feature>
<dbReference type="Proteomes" id="UP000521358">
    <property type="component" value="Unassembled WGS sequence"/>
</dbReference>
<evidence type="ECO:0000313" key="3">
    <source>
        <dbReference type="Proteomes" id="UP000521358"/>
    </source>
</evidence>
<protein>
    <recommendedName>
        <fullName evidence="4">Replication protein</fullName>
    </recommendedName>
</protein>
<evidence type="ECO:0000313" key="2">
    <source>
        <dbReference type="EMBL" id="NKC68971.1"/>
    </source>
</evidence>
<accession>A0A7X6DAT3</accession>
<evidence type="ECO:0000256" key="1">
    <source>
        <dbReference type="SAM" id="MobiDB-lite"/>
    </source>
</evidence>
<feature type="compositionally biased region" description="Basic and acidic residues" evidence="1">
    <location>
        <begin position="154"/>
        <end position="163"/>
    </location>
</feature>
<sequence length="299" mass="34774">MNIYGGYILIARKIVDSEIFNKPPLYSKVWLYLLSRAQHKDYKQLKRGQLWTSIPEIQDACSWKVGYRTEKPTKKEVFGVLDWLRRTDEGVHEGNDVGTMIETTKGTQGLLVTISNYDVYQSPKNYEGNGEGNNDFQTKEQRRERQGNNINKNVKNDKNEQECKSNNIDQSFSKEADKVSLKNRLEALWKIYPKKQGKEPAFKSYKKAVKEGIEDSIILNGINAYKKQIELQKTDMQFVKQGSSFFNQRAYLDEYVTSNSFNRSEPKEKVISKEWEEDFKNVGKMPEPSESYNPDDLPF</sequence>